<evidence type="ECO:0000313" key="2">
    <source>
        <dbReference type="EMBL" id="KAK6637433.1"/>
    </source>
</evidence>
<organism evidence="2 3">
    <name type="scientific">Polyplax serrata</name>
    <name type="common">Common mouse louse</name>
    <dbReference type="NCBI Taxonomy" id="468196"/>
    <lineage>
        <taxon>Eukaryota</taxon>
        <taxon>Metazoa</taxon>
        <taxon>Ecdysozoa</taxon>
        <taxon>Arthropoda</taxon>
        <taxon>Hexapoda</taxon>
        <taxon>Insecta</taxon>
        <taxon>Pterygota</taxon>
        <taxon>Neoptera</taxon>
        <taxon>Paraneoptera</taxon>
        <taxon>Psocodea</taxon>
        <taxon>Troctomorpha</taxon>
        <taxon>Phthiraptera</taxon>
        <taxon>Anoplura</taxon>
        <taxon>Polyplacidae</taxon>
        <taxon>Polyplax</taxon>
    </lineage>
</organism>
<feature type="region of interest" description="Disordered" evidence="1">
    <location>
        <begin position="19"/>
        <end position="43"/>
    </location>
</feature>
<accession>A0ABR1B7B4</accession>
<protein>
    <submittedName>
        <fullName evidence="2">Uncharacterized protein</fullName>
    </submittedName>
</protein>
<comment type="caution">
    <text evidence="2">The sequence shown here is derived from an EMBL/GenBank/DDBJ whole genome shotgun (WGS) entry which is preliminary data.</text>
</comment>
<gene>
    <name evidence="2" type="ORF">RUM44_007850</name>
</gene>
<dbReference type="Proteomes" id="UP001359485">
    <property type="component" value="Unassembled WGS sequence"/>
</dbReference>
<reference evidence="2 3" key="1">
    <citation type="submission" date="2023-09" db="EMBL/GenBank/DDBJ databases">
        <title>Genomes of two closely related lineages of the louse Polyplax serrata with different host specificities.</title>
        <authorList>
            <person name="Martinu J."/>
            <person name="Tarabai H."/>
            <person name="Stefka J."/>
            <person name="Hypsa V."/>
        </authorList>
    </citation>
    <scope>NUCLEOTIDE SEQUENCE [LARGE SCALE GENOMIC DNA]</scope>
    <source>
        <strain evidence="2">98ZLc_SE</strain>
    </source>
</reference>
<keyword evidence="3" id="KW-1185">Reference proteome</keyword>
<feature type="compositionally biased region" description="Acidic residues" evidence="1">
    <location>
        <begin position="30"/>
        <end position="42"/>
    </location>
</feature>
<evidence type="ECO:0000313" key="3">
    <source>
        <dbReference type="Proteomes" id="UP001359485"/>
    </source>
</evidence>
<dbReference type="EMBL" id="JAWJWF010000002">
    <property type="protein sequence ID" value="KAK6637433.1"/>
    <property type="molecule type" value="Genomic_DNA"/>
</dbReference>
<sequence length="105" mass="12544">MKLPNDCQRKKWNRQEDCLTKSEASKKVQEEEEEEEEEEEQEQDKLLEFYNLNLTLPPVSHLISHILRINLPHENMCLGGCERWQQKSRYFNEFTCTVPPLPSTH</sequence>
<proteinExistence type="predicted"/>
<feature type="compositionally biased region" description="Basic and acidic residues" evidence="1">
    <location>
        <begin position="19"/>
        <end position="29"/>
    </location>
</feature>
<evidence type="ECO:0000256" key="1">
    <source>
        <dbReference type="SAM" id="MobiDB-lite"/>
    </source>
</evidence>
<name>A0ABR1B7B4_POLSC</name>